<protein>
    <submittedName>
        <fullName evidence="2">Uncharacterized protein</fullName>
    </submittedName>
</protein>
<feature type="compositionally biased region" description="Acidic residues" evidence="1">
    <location>
        <begin position="405"/>
        <end position="415"/>
    </location>
</feature>
<organism evidence="2 3">
    <name type="scientific">Lentinula raphanica</name>
    <dbReference type="NCBI Taxonomy" id="153919"/>
    <lineage>
        <taxon>Eukaryota</taxon>
        <taxon>Fungi</taxon>
        <taxon>Dikarya</taxon>
        <taxon>Basidiomycota</taxon>
        <taxon>Agaricomycotina</taxon>
        <taxon>Agaricomycetes</taxon>
        <taxon>Agaricomycetidae</taxon>
        <taxon>Agaricales</taxon>
        <taxon>Marasmiineae</taxon>
        <taxon>Omphalotaceae</taxon>
        <taxon>Lentinula</taxon>
    </lineage>
</organism>
<proteinExistence type="predicted"/>
<feature type="region of interest" description="Disordered" evidence="1">
    <location>
        <begin position="26"/>
        <end position="46"/>
    </location>
</feature>
<feature type="compositionally biased region" description="Low complexity" evidence="1">
    <location>
        <begin position="376"/>
        <end position="385"/>
    </location>
</feature>
<reference evidence="2" key="1">
    <citation type="submission" date="2022-08" db="EMBL/GenBank/DDBJ databases">
        <authorList>
            <consortium name="DOE Joint Genome Institute"/>
            <person name="Min B."/>
            <person name="Riley R."/>
            <person name="Sierra-Patev S."/>
            <person name="Naranjo-Ortiz M."/>
            <person name="Looney B."/>
            <person name="Konkel Z."/>
            <person name="Slot J.C."/>
            <person name="Sakamoto Y."/>
            <person name="Steenwyk J.L."/>
            <person name="Rokas A."/>
            <person name="Carro J."/>
            <person name="Camarero S."/>
            <person name="Ferreira P."/>
            <person name="Molpeceres G."/>
            <person name="Ruiz-Duenas F.J."/>
            <person name="Serrano A."/>
            <person name="Henrissat B."/>
            <person name="Drula E."/>
            <person name="Hughes K.W."/>
            <person name="Mata J.L."/>
            <person name="Ishikawa N.K."/>
            <person name="Vargas-Isla R."/>
            <person name="Ushijima S."/>
            <person name="Smith C.A."/>
            <person name="Ahrendt S."/>
            <person name="Andreopoulos W."/>
            <person name="He G."/>
            <person name="Labutti K."/>
            <person name="Lipzen A."/>
            <person name="Ng V."/>
            <person name="Sandor L."/>
            <person name="Barry K."/>
            <person name="Martinez A.T."/>
            <person name="Xiao Y."/>
            <person name="Gibbons J.G."/>
            <person name="Terashima K."/>
            <person name="Hibbett D.S."/>
            <person name="Grigoriev I.V."/>
        </authorList>
    </citation>
    <scope>NUCLEOTIDE SEQUENCE</scope>
    <source>
        <strain evidence="2">TFB9207</strain>
    </source>
</reference>
<evidence type="ECO:0000313" key="2">
    <source>
        <dbReference type="EMBL" id="KAJ3831498.1"/>
    </source>
</evidence>
<gene>
    <name evidence="2" type="ORF">F5878DRAFT_667489</name>
</gene>
<dbReference type="AlphaFoldDB" id="A0AA38NVP6"/>
<comment type="caution">
    <text evidence="2">The sequence shown here is derived from an EMBL/GenBank/DDBJ whole genome shotgun (WGS) entry which is preliminary data.</text>
</comment>
<evidence type="ECO:0000256" key="1">
    <source>
        <dbReference type="SAM" id="MobiDB-lite"/>
    </source>
</evidence>
<dbReference type="Proteomes" id="UP001163846">
    <property type="component" value="Unassembled WGS sequence"/>
</dbReference>
<feature type="region of interest" description="Disordered" evidence="1">
    <location>
        <begin position="329"/>
        <end position="499"/>
    </location>
</feature>
<keyword evidence="3" id="KW-1185">Reference proteome</keyword>
<evidence type="ECO:0000313" key="3">
    <source>
        <dbReference type="Proteomes" id="UP001163846"/>
    </source>
</evidence>
<dbReference type="EMBL" id="MU807422">
    <property type="protein sequence ID" value="KAJ3831498.1"/>
    <property type="molecule type" value="Genomic_DNA"/>
</dbReference>
<name>A0AA38NVP6_9AGAR</name>
<accession>A0AA38NVP6</accession>
<sequence>MPRPGIIRFFLPPIVVHVLDTMASSSKVSSSKKRPAPSASDPPVRKKLSVRPVDRLDFEAVHRVAFHAELRELGTTPDNPDALFLPASAEECSSLVNHWKHLPNSAPPAFSLPRYNRPEDVSFSEVLDQNIDDIRPDTFYPRLLTTFCKTFETGPVSRAEGFQLFQALSFLQHGFSRIIRGHLAKPEIHRRLLAFTNLDNFSDSLQYYQLYWHGHQNCPLVAPLLVILICEFCEEHLTESEYAARVYDARVRDGPGMKEYASKIYDGKARDGYSMSSKTRQRVKDYLPEPISLKQLAIPIPFDATTREGQIIVTIASQGTDVDQIRQPRTNIALCPDPSSRIVAPKPSKARSGRKEPFPPPSQRRPSSPKEDESSSEASSRHGVSAPSSPQRFPLSRSPVPEVLVVEDEDDDEPDLFVQPPDPIPPITRRSIARAAKTKHLTGDAVVKASTPSVKRERDPVVAEADQPANEPPSKKHRTQSAAGVIPSSLPIAPPDPPRLLPVKAPVRIQEGPPDYFDDDDTKTTGHEGFLTNPDFQPKAPFSQLIRKTVAQNPRAPKLPFLCAPRWQISDEMKNFGAFINSADTSFLLQGLSRCSNSLGLEDHKDRFLAIHNTIQGYPAGYSGSLDRFRATLEEMGHITASFETIFKDVRRRLSHQLQEIRANGFDFNVVLSQWVDDNPNHPLDYDLLTWLATFFGWDSACNLSSFLVDPDDTARLEEFLCNNISTVEVAEDPSTSSYAAAVPTVSPSSPKETRPPICQHPFLLLVAGLVPLFLAISRQIFPSTHLRPPPPLTRRWRSTKAPHGLQWDARY</sequence>